<dbReference type="KEGG" id="spir:CWM47_36600"/>
<evidence type="ECO:0008006" key="3">
    <source>
        <dbReference type="Google" id="ProtNLM"/>
    </source>
</evidence>
<evidence type="ECO:0000313" key="2">
    <source>
        <dbReference type="Proteomes" id="UP000232883"/>
    </source>
</evidence>
<dbReference type="GO" id="GO:0004803">
    <property type="term" value="F:transposase activity"/>
    <property type="evidence" value="ECO:0007669"/>
    <property type="project" value="InterPro"/>
</dbReference>
<sequence length="95" mass="11014">MKGKTKRKFTADFKLKVVLEVLKEKDTLATISKRHELHPNQISDWKKQFLESATTFFDATGKATPSLTEPDVALLYEQIGRLQMELMFFKKKLPL</sequence>
<dbReference type="RefSeq" id="WP_100993415.1">
    <property type="nucleotide sequence ID" value="NZ_CP025096.1"/>
</dbReference>
<accession>A0A2K8ZAI1</accession>
<dbReference type="Pfam" id="PF01527">
    <property type="entry name" value="HTH_Tnp_1"/>
    <property type="match status" value="1"/>
</dbReference>
<dbReference type="InterPro" id="IPR010921">
    <property type="entry name" value="Trp_repressor/repl_initiator"/>
</dbReference>
<protein>
    <recommendedName>
        <fullName evidence="3">Transposase</fullName>
    </recommendedName>
</protein>
<dbReference type="InterPro" id="IPR036388">
    <property type="entry name" value="WH-like_DNA-bd_sf"/>
</dbReference>
<organism evidence="1 2">
    <name type="scientific">Spirosoma pollinicola</name>
    <dbReference type="NCBI Taxonomy" id="2057025"/>
    <lineage>
        <taxon>Bacteria</taxon>
        <taxon>Pseudomonadati</taxon>
        <taxon>Bacteroidota</taxon>
        <taxon>Cytophagia</taxon>
        <taxon>Cytophagales</taxon>
        <taxon>Cytophagaceae</taxon>
        <taxon>Spirosoma</taxon>
    </lineage>
</organism>
<dbReference type="SUPFAM" id="SSF48295">
    <property type="entry name" value="TrpR-like"/>
    <property type="match status" value="1"/>
</dbReference>
<dbReference type="AlphaFoldDB" id="A0A2K8ZAI1"/>
<evidence type="ECO:0000313" key="1">
    <source>
        <dbReference type="EMBL" id="AUD06883.1"/>
    </source>
</evidence>
<dbReference type="Gene3D" id="1.10.10.10">
    <property type="entry name" value="Winged helix-like DNA-binding domain superfamily/Winged helix DNA-binding domain"/>
    <property type="match status" value="1"/>
</dbReference>
<gene>
    <name evidence="1" type="ORF">CWM47_36600</name>
</gene>
<keyword evidence="2" id="KW-1185">Reference proteome</keyword>
<dbReference type="GO" id="GO:0043565">
    <property type="term" value="F:sequence-specific DNA binding"/>
    <property type="evidence" value="ECO:0007669"/>
    <property type="project" value="InterPro"/>
</dbReference>
<dbReference type="EMBL" id="CP025096">
    <property type="protein sequence ID" value="AUD06883.1"/>
    <property type="molecule type" value="Genomic_DNA"/>
</dbReference>
<proteinExistence type="predicted"/>
<dbReference type="GO" id="GO:0006313">
    <property type="term" value="P:DNA transposition"/>
    <property type="evidence" value="ECO:0007669"/>
    <property type="project" value="InterPro"/>
</dbReference>
<dbReference type="InterPro" id="IPR002514">
    <property type="entry name" value="Transposase_8"/>
</dbReference>
<reference evidence="1 2" key="1">
    <citation type="submission" date="2017-11" db="EMBL/GenBank/DDBJ databases">
        <title>Taxonomic description and genome sequences of Spirosoma HA7 sp. nov., isolated from pollen microhabitat of Corylus avellana.</title>
        <authorList>
            <person name="Ambika Manirajan B."/>
            <person name="Suarez C."/>
            <person name="Ratering S."/>
            <person name="Geissler-Plaum R."/>
            <person name="Cardinale M."/>
            <person name="Sylvia S."/>
        </authorList>
    </citation>
    <scope>NUCLEOTIDE SEQUENCE [LARGE SCALE GENOMIC DNA]</scope>
    <source>
        <strain evidence="1 2">HA7</strain>
    </source>
</reference>
<dbReference type="OrthoDB" id="291972at2"/>
<dbReference type="Proteomes" id="UP000232883">
    <property type="component" value="Chromosome"/>
</dbReference>
<name>A0A2K8ZAI1_9BACT</name>